<feature type="region of interest" description="Disordered" evidence="3">
    <location>
        <begin position="615"/>
        <end position="648"/>
    </location>
</feature>
<feature type="compositionally biased region" description="Polar residues" evidence="3">
    <location>
        <begin position="628"/>
        <end position="646"/>
    </location>
</feature>
<dbReference type="RefSeq" id="WP_044011639.1">
    <property type="nucleotide sequence ID" value="NZ_CCVW01000003.1"/>
</dbReference>
<dbReference type="Proteomes" id="UP000044071">
    <property type="component" value="Unassembled WGS sequence"/>
</dbReference>
<reference evidence="5 6" key="1">
    <citation type="submission" date="2014-06" db="EMBL/GenBank/DDBJ databases">
        <authorList>
            <person name="Urmite Genomes Urmite Genomes"/>
        </authorList>
    </citation>
    <scope>NUCLEOTIDE SEQUENCE [LARGE SCALE GENOMIC DNA]</scope>
</reference>
<proteinExistence type="predicted"/>
<dbReference type="Pfam" id="PF02902">
    <property type="entry name" value="Peptidase_C48"/>
    <property type="match status" value="1"/>
</dbReference>
<dbReference type="InterPro" id="IPR038765">
    <property type="entry name" value="Papain-like_cys_pep_sf"/>
</dbReference>
<protein>
    <recommendedName>
        <fullName evidence="4">Ubiquitin-like protease family profile domain-containing protein</fullName>
    </recommendedName>
</protein>
<evidence type="ECO:0000259" key="4">
    <source>
        <dbReference type="Pfam" id="PF02902"/>
    </source>
</evidence>
<keyword evidence="2" id="KW-0378">Hydrolase</keyword>
<name>A0A078L045_9GAMM</name>
<dbReference type="Gene3D" id="3.40.395.10">
    <property type="entry name" value="Adenoviral Proteinase, Chain A"/>
    <property type="match status" value="1"/>
</dbReference>
<dbReference type="AlphaFoldDB" id="A0A078L045"/>
<keyword evidence="1" id="KW-0645">Protease</keyword>
<dbReference type="InterPro" id="IPR003653">
    <property type="entry name" value="Peptidase_C48_C"/>
</dbReference>
<dbReference type="GO" id="GO:0008234">
    <property type="term" value="F:cysteine-type peptidase activity"/>
    <property type="evidence" value="ECO:0007669"/>
    <property type="project" value="InterPro"/>
</dbReference>
<dbReference type="EMBL" id="CCSB01000003">
    <property type="protein sequence ID" value="CDZ78501.1"/>
    <property type="molecule type" value="Genomic_DNA"/>
</dbReference>
<feature type="compositionally biased region" description="Low complexity" evidence="3">
    <location>
        <begin position="141"/>
        <end position="167"/>
    </location>
</feature>
<sequence length="661" mass="73974">MTKIPCAQFSSHDCIHAMFGLGNLPENLRAKLDSTYLSQLLEKILSLPYLSPIFVARVVQSLLVFSQHQQALSPQFKQLVDALILPLAHFPADIQQGFKDKLGTLQQHCPAWHDYLQQQLRGEVAPVIPCEALASEESTSAPISQPSPRQQQPATTPRPKPRPAAARVAAPNNRIYQLISANDFSALETLLETKLDSLASIHRRVQQAQAKKLPPNAHQADGEKAADLLVTSFFNNSNSAQLCQLISKSNAKHFCLLIKACSLAKRFSLGRTNLLAPIIVYLPIDECTTFINFLVNKAQMYRDHRVVLNLIEALQIRRALEKDEDNKNEIKTLAINLMDRALDFHGLAHHHKVIEKLRRTLDKNQLFTLTISEGEEEGANSIVESSAPAQPQTTQTQTTTVPVNQANKQPVINSEYQYSSEDIQTILRLRLQEKNIADTAILASTDLNSTGLNSPAATIKQYLQAAQTTNRLHRALIPVLVNNNHWVELLLEINHKKITNISLFNSLKQNNQALAQHLNDQLLNKPNLAMPNLRVKPGAYCLEQDNSTDCGAFLVENFYCAVLNSQWPQTNNLGTTIRTRHLKLLREHDRPFHDQFYNRQKNNRNDVPALAKQMQSHGLFSSKDRDSSSNNAARNKQAPFTTNQRSVAAAAPNARLSLKSI</sequence>
<evidence type="ECO:0000256" key="3">
    <source>
        <dbReference type="SAM" id="MobiDB-lite"/>
    </source>
</evidence>
<evidence type="ECO:0000256" key="1">
    <source>
        <dbReference type="ARBA" id="ARBA00022670"/>
    </source>
</evidence>
<gene>
    <name evidence="5" type="ORF">BN59_02811</name>
</gene>
<evidence type="ECO:0000313" key="5">
    <source>
        <dbReference type="EMBL" id="CDZ78501.1"/>
    </source>
</evidence>
<dbReference type="SUPFAM" id="SSF54001">
    <property type="entry name" value="Cysteine proteinases"/>
    <property type="match status" value="1"/>
</dbReference>
<feature type="region of interest" description="Disordered" evidence="3">
    <location>
        <begin position="138"/>
        <end position="167"/>
    </location>
</feature>
<keyword evidence="6" id="KW-1185">Reference proteome</keyword>
<feature type="compositionally biased region" description="Low complexity" evidence="3">
    <location>
        <begin position="387"/>
        <end position="400"/>
    </location>
</feature>
<feature type="domain" description="Ubiquitin-like protease family profile" evidence="4">
    <location>
        <begin position="476"/>
        <end position="577"/>
    </location>
</feature>
<dbReference type="OrthoDB" id="5650672at2"/>
<feature type="region of interest" description="Disordered" evidence="3">
    <location>
        <begin position="378"/>
        <end position="400"/>
    </location>
</feature>
<evidence type="ECO:0000313" key="6">
    <source>
        <dbReference type="Proteomes" id="UP000044071"/>
    </source>
</evidence>
<dbReference type="GO" id="GO:0006508">
    <property type="term" value="P:proteolysis"/>
    <property type="evidence" value="ECO:0007669"/>
    <property type="project" value="UniProtKB-KW"/>
</dbReference>
<dbReference type="STRING" id="1034943.BN59_02811"/>
<accession>A0A078L045</accession>
<organism evidence="5 6">
    <name type="scientific">Legionella massiliensis</name>
    <dbReference type="NCBI Taxonomy" id="1034943"/>
    <lineage>
        <taxon>Bacteria</taxon>
        <taxon>Pseudomonadati</taxon>
        <taxon>Pseudomonadota</taxon>
        <taxon>Gammaproteobacteria</taxon>
        <taxon>Legionellales</taxon>
        <taxon>Legionellaceae</taxon>
        <taxon>Legionella</taxon>
    </lineage>
</organism>
<evidence type="ECO:0000256" key="2">
    <source>
        <dbReference type="ARBA" id="ARBA00022801"/>
    </source>
</evidence>